<dbReference type="InterPro" id="IPR036812">
    <property type="entry name" value="NAD(P)_OxRdtase_dom_sf"/>
</dbReference>
<name>A0ABX2IQ97_9RHOB</name>
<sequence>MARTYVSLAVVPGDLPPETSLTFMWSLLNLNTLRRAHAELPVSAVQNEYSMLWRGPEDELLALCDELGIGFVPFSPLGYGFLTGAIDMGTSFAPGDFRAGTSRMDPENRQANMALVELLQLWAVRKNAAPGQIALAWLLAQGPSVVPIPGTTQMPHLMENIGATEIDFTSVELAELNRAVAAIEIQGTRAPQMVAEWSDVEAPSRI</sequence>
<dbReference type="InterPro" id="IPR050791">
    <property type="entry name" value="Aldo-Keto_reductase"/>
</dbReference>
<dbReference type="PANTHER" id="PTHR43625:SF77">
    <property type="entry name" value="ALDO-KETO REDUCTASE"/>
    <property type="match status" value="1"/>
</dbReference>
<dbReference type="PANTHER" id="PTHR43625">
    <property type="entry name" value="AFLATOXIN B1 ALDEHYDE REDUCTASE"/>
    <property type="match status" value="1"/>
</dbReference>
<evidence type="ECO:0000313" key="4">
    <source>
        <dbReference type="Proteomes" id="UP000777935"/>
    </source>
</evidence>
<feature type="domain" description="NADP-dependent oxidoreductase" evidence="2">
    <location>
        <begin position="31"/>
        <end position="179"/>
    </location>
</feature>
<gene>
    <name evidence="3" type="ORF">HRQ87_06905</name>
</gene>
<dbReference type="EMBL" id="JABUFE010000003">
    <property type="protein sequence ID" value="NSX54530.1"/>
    <property type="molecule type" value="Genomic_DNA"/>
</dbReference>
<dbReference type="Gene3D" id="3.20.20.100">
    <property type="entry name" value="NADP-dependent oxidoreductase domain"/>
    <property type="match status" value="1"/>
</dbReference>
<dbReference type="SUPFAM" id="SSF51430">
    <property type="entry name" value="NAD(P)-linked oxidoreductase"/>
    <property type="match status" value="1"/>
</dbReference>
<organism evidence="3 4">
    <name type="scientific">Parasulfitobacter algicola</name>
    <dbReference type="NCBI Taxonomy" id="2614809"/>
    <lineage>
        <taxon>Bacteria</taxon>
        <taxon>Pseudomonadati</taxon>
        <taxon>Pseudomonadota</taxon>
        <taxon>Alphaproteobacteria</taxon>
        <taxon>Rhodobacterales</taxon>
        <taxon>Roseobacteraceae</taxon>
        <taxon>Parasulfitobacter</taxon>
    </lineage>
</organism>
<dbReference type="InterPro" id="IPR023210">
    <property type="entry name" value="NADP_OxRdtase_dom"/>
</dbReference>
<accession>A0ABX2IQ97</accession>
<keyword evidence="4" id="KW-1185">Reference proteome</keyword>
<evidence type="ECO:0000259" key="2">
    <source>
        <dbReference type="Pfam" id="PF00248"/>
    </source>
</evidence>
<dbReference type="Pfam" id="PF00248">
    <property type="entry name" value="Aldo_ket_red"/>
    <property type="match status" value="1"/>
</dbReference>
<evidence type="ECO:0000256" key="1">
    <source>
        <dbReference type="ARBA" id="ARBA00023002"/>
    </source>
</evidence>
<proteinExistence type="predicted"/>
<comment type="caution">
    <text evidence="3">The sequence shown here is derived from an EMBL/GenBank/DDBJ whole genome shotgun (WGS) entry which is preliminary data.</text>
</comment>
<evidence type="ECO:0000313" key="3">
    <source>
        <dbReference type="EMBL" id="NSX54530.1"/>
    </source>
</evidence>
<keyword evidence="1" id="KW-0560">Oxidoreductase</keyword>
<reference evidence="3 4" key="1">
    <citation type="submission" date="2020-06" db="EMBL/GenBank/DDBJ databases">
        <title>Sulfitobacter algicola sp. nov., isolated from green algae.</title>
        <authorList>
            <person name="Wang C."/>
        </authorList>
    </citation>
    <scope>NUCLEOTIDE SEQUENCE [LARGE SCALE GENOMIC DNA]</scope>
    <source>
        <strain evidence="3 4">1151</strain>
    </source>
</reference>
<dbReference type="Proteomes" id="UP000777935">
    <property type="component" value="Unassembled WGS sequence"/>
</dbReference>
<protein>
    <submittedName>
        <fullName evidence="3">Aldo/keto reductase</fullName>
    </submittedName>
</protein>